<dbReference type="EMBL" id="CP088156">
    <property type="protein sequence ID" value="UFZ05493.1"/>
    <property type="molecule type" value="Genomic_DNA"/>
</dbReference>
<feature type="transmembrane region" description="Helical" evidence="1">
    <location>
        <begin position="6"/>
        <end position="26"/>
    </location>
</feature>
<reference evidence="2" key="1">
    <citation type="journal article" date="2024" name="Antonie Van Leeuwenhoek">
        <title>Bradyrhizobium ontarionense sp. nov., a novel bacterial symbiont isolated from Aeschynomene indica (Indian jointvetch), harbours photosynthesis, nitrogen fixation and nitrous oxide (N2O) reductase genes.</title>
        <authorList>
            <person name="Bromfield E.S.P."/>
            <person name="Cloutier S."/>
        </authorList>
    </citation>
    <scope>NUCLEOTIDE SEQUENCE</scope>
    <source>
        <strain evidence="2">A19</strain>
    </source>
</reference>
<sequence length="126" mass="13939">MNVNLSELAPWVAVAVSIGSLVYAILNGRTKKIDEEIAAINRGNKESYDSVAIRFAGVKAEVDQVKDRLTRVEADMAHLPDKDVTHRLEMALASMQTEMRGLNEKVKPIAAMADRIQEAMLEKVMS</sequence>
<keyword evidence="1" id="KW-0812">Transmembrane</keyword>
<dbReference type="RefSeq" id="WP_231323650.1">
    <property type="nucleotide sequence ID" value="NZ_CP088156.1"/>
</dbReference>
<proteinExistence type="predicted"/>
<gene>
    <name evidence="2" type="ORF">LQG66_04015</name>
</gene>
<keyword evidence="3" id="KW-1185">Reference proteome</keyword>
<keyword evidence="1" id="KW-0472">Membrane</keyword>
<evidence type="ECO:0000256" key="1">
    <source>
        <dbReference type="SAM" id="Phobius"/>
    </source>
</evidence>
<protein>
    <submittedName>
        <fullName evidence="2">DUF2730 family protein</fullName>
    </submittedName>
</protein>
<name>A0ABY3RFJ4_9BRAD</name>
<evidence type="ECO:0000313" key="2">
    <source>
        <dbReference type="EMBL" id="UFZ05493.1"/>
    </source>
</evidence>
<keyword evidence="1" id="KW-1133">Transmembrane helix</keyword>
<dbReference type="Proteomes" id="UP001431010">
    <property type="component" value="Chromosome"/>
</dbReference>
<dbReference type="InterPro" id="IPR020269">
    <property type="entry name" value="Phage_Mu_Releasin"/>
</dbReference>
<evidence type="ECO:0000313" key="3">
    <source>
        <dbReference type="Proteomes" id="UP001431010"/>
    </source>
</evidence>
<organism evidence="2 3">
    <name type="scientific">Bradyrhizobium ontarionense</name>
    <dbReference type="NCBI Taxonomy" id="2898149"/>
    <lineage>
        <taxon>Bacteria</taxon>
        <taxon>Pseudomonadati</taxon>
        <taxon>Pseudomonadota</taxon>
        <taxon>Alphaproteobacteria</taxon>
        <taxon>Hyphomicrobiales</taxon>
        <taxon>Nitrobacteraceae</taxon>
        <taxon>Bradyrhizobium</taxon>
    </lineage>
</organism>
<accession>A0ABY3RFJ4</accession>
<dbReference type="Pfam" id="PF10805">
    <property type="entry name" value="DUF2730"/>
    <property type="match status" value="1"/>
</dbReference>